<organism evidence="17 18">
    <name type="scientific">[Clostridium] leptum CAG:27</name>
    <dbReference type="NCBI Taxonomy" id="1263068"/>
    <lineage>
        <taxon>Bacteria</taxon>
        <taxon>Bacillati</taxon>
        <taxon>Bacillota</taxon>
        <taxon>Clostridia</taxon>
        <taxon>Eubacteriales</taxon>
        <taxon>Oscillospiraceae</taxon>
        <taxon>Oscillospiraceae incertae sedis</taxon>
    </lineage>
</organism>
<comment type="subunit">
    <text evidence="4">Monomer.</text>
</comment>
<dbReference type="InterPro" id="IPR006103">
    <property type="entry name" value="Glyco_hydro_2_cat"/>
</dbReference>
<evidence type="ECO:0000256" key="1">
    <source>
        <dbReference type="ARBA" id="ARBA00000829"/>
    </source>
</evidence>
<dbReference type="PANTHER" id="PTHR43730">
    <property type="entry name" value="BETA-MANNOSIDASE"/>
    <property type="match status" value="1"/>
</dbReference>
<keyword evidence="9" id="KW-1015">Disulfide bond</keyword>
<feature type="domain" description="Beta-mannosidase Ig-fold" evidence="15">
    <location>
        <begin position="761"/>
        <end position="809"/>
    </location>
</feature>
<proteinExistence type="inferred from homology"/>
<evidence type="ECO:0000259" key="14">
    <source>
        <dbReference type="Pfam" id="PF02836"/>
    </source>
</evidence>
<dbReference type="InterPro" id="IPR054593">
    <property type="entry name" value="Beta-mannosidase-like_N2"/>
</dbReference>
<dbReference type="Proteomes" id="UP000018168">
    <property type="component" value="Unassembled WGS sequence"/>
</dbReference>
<evidence type="ECO:0000256" key="3">
    <source>
        <dbReference type="ARBA" id="ARBA00007401"/>
    </source>
</evidence>
<dbReference type="EC" id="3.2.1.25" evidence="5"/>
<evidence type="ECO:0000259" key="16">
    <source>
        <dbReference type="Pfam" id="PF22666"/>
    </source>
</evidence>
<comment type="caution">
    <text evidence="17">The sequence shown here is derived from an EMBL/GenBank/DDBJ whole genome shotgun (WGS) entry which is preliminary data.</text>
</comment>
<dbReference type="GO" id="GO:0004567">
    <property type="term" value="F:beta-mannosidase activity"/>
    <property type="evidence" value="ECO:0007669"/>
    <property type="project" value="UniProtKB-EC"/>
</dbReference>
<keyword evidence="10" id="KW-0325">Glycoprotein</keyword>
<evidence type="ECO:0000256" key="8">
    <source>
        <dbReference type="ARBA" id="ARBA00022801"/>
    </source>
</evidence>
<dbReference type="InterPro" id="IPR050887">
    <property type="entry name" value="Beta-mannosidase_GH2"/>
</dbReference>
<keyword evidence="11" id="KW-0326">Glycosidase</keyword>
<evidence type="ECO:0000256" key="2">
    <source>
        <dbReference type="ARBA" id="ARBA00003150"/>
    </source>
</evidence>
<dbReference type="InterPro" id="IPR008979">
    <property type="entry name" value="Galactose-bd-like_sf"/>
</dbReference>
<dbReference type="SUPFAM" id="SSF49303">
    <property type="entry name" value="beta-Galactosidase/glucuronidase domain"/>
    <property type="match status" value="2"/>
</dbReference>
<evidence type="ECO:0000256" key="7">
    <source>
        <dbReference type="ARBA" id="ARBA00022729"/>
    </source>
</evidence>
<reference evidence="17" key="1">
    <citation type="submission" date="2012-11" db="EMBL/GenBank/DDBJ databases">
        <title>Dependencies among metagenomic species, viruses, plasmids and units of genetic variation.</title>
        <authorList>
            <person name="Nielsen H.B."/>
            <person name="Almeida M."/>
            <person name="Juncker A.S."/>
            <person name="Rasmussen S."/>
            <person name="Li J."/>
            <person name="Sunagawa S."/>
            <person name="Plichta D."/>
            <person name="Gautier L."/>
            <person name="Le Chatelier E."/>
            <person name="Peletier E."/>
            <person name="Bonde I."/>
            <person name="Nielsen T."/>
            <person name="Manichanh C."/>
            <person name="Arumugam M."/>
            <person name="Batto J."/>
            <person name="Santos M.B.Q.D."/>
            <person name="Blom N."/>
            <person name="Borruel N."/>
            <person name="Burgdorf K.S."/>
            <person name="Boumezbeur F."/>
            <person name="Casellas F."/>
            <person name="Dore J."/>
            <person name="Guarner F."/>
            <person name="Hansen T."/>
            <person name="Hildebrand F."/>
            <person name="Kaas R.S."/>
            <person name="Kennedy S."/>
            <person name="Kristiansen K."/>
            <person name="Kultima J.R."/>
            <person name="Leonard P."/>
            <person name="Levenez F."/>
            <person name="Lund O."/>
            <person name="Moumen B."/>
            <person name="Le Paslier D."/>
            <person name="Pons N."/>
            <person name="Pedersen O."/>
            <person name="Prifti E."/>
            <person name="Qin J."/>
            <person name="Raes J."/>
            <person name="Tap J."/>
            <person name="Tims S."/>
            <person name="Ussery D.W."/>
            <person name="Yamada T."/>
            <person name="MetaHit consortium"/>
            <person name="Renault P."/>
            <person name="Sicheritz-Ponten T."/>
            <person name="Bork P."/>
            <person name="Wang J."/>
            <person name="Brunak S."/>
            <person name="Ehrlich S.D."/>
        </authorList>
    </citation>
    <scope>NUCLEOTIDE SEQUENCE [LARGE SCALE GENOMIC DNA]</scope>
</reference>
<dbReference type="InterPro" id="IPR017853">
    <property type="entry name" value="GH"/>
</dbReference>
<dbReference type="InterPro" id="IPR036156">
    <property type="entry name" value="Beta-gal/glucu_dom_sf"/>
</dbReference>
<dbReference type="SUPFAM" id="SSF51445">
    <property type="entry name" value="(Trans)glycosidases"/>
    <property type="match status" value="1"/>
</dbReference>
<dbReference type="SUPFAM" id="SSF49785">
    <property type="entry name" value="Galactose-binding domain-like"/>
    <property type="match status" value="1"/>
</dbReference>
<name>R6N024_9FIRM</name>
<comment type="catalytic activity">
    <reaction evidence="1">
        <text>Hydrolysis of terminal, non-reducing beta-D-mannose residues in beta-D-mannosides.</text>
        <dbReference type="EC" id="3.2.1.25"/>
    </reaction>
</comment>
<comment type="function">
    <text evidence="2">Exoglycosidase that cleaves the single beta-linked mannose residue from the non-reducing end of all N-linked glycoprotein oligosaccharides.</text>
</comment>
<dbReference type="Gene3D" id="2.60.40.10">
    <property type="entry name" value="Immunoglobulins"/>
    <property type="match status" value="2"/>
</dbReference>
<comment type="similarity">
    <text evidence="3">Belongs to the glycosyl hydrolase 2 family.</text>
</comment>
<evidence type="ECO:0000256" key="11">
    <source>
        <dbReference type="ARBA" id="ARBA00023295"/>
    </source>
</evidence>
<dbReference type="PANTHER" id="PTHR43730:SF1">
    <property type="entry name" value="BETA-MANNOSIDASE"/>
    <property type="match status" value="1"/>
</dbReference>
<dbReference type="GO" id="GO:0006516">
    <property type="term" value="P:glycoprotein catabolic process"/>
    <property type="evidence" value="ECO:0007669"/>
    <property type="project" value="TreeGrafter"/>
</dbReference>
<gene>
    <name evidence="17" type="ORF">BN578_02354</name>
</gene>
<evidence type="ECO:0000256" key="12">
    <source>
        <dbReference type="ARBA" id="ARBA00032581"/>
    </source>
</evidence>
<dbReference type="Pfam" id="PF17753">
    <property type="entry name" value="Ig_mannosidase"/>
    <property type="match status" value="1"/>
</dbReference>
<dbReference type="EMBL" id="CBEP010000050">
    <property type="protein sequence ID" value="CDC04385.1"/>
    <property type="molecule type" value="Genomic_DNA"/>
</dbReference>
<evidence type="ECO:0000313" key="18">
    <source>
        <dbReference type="Proteomes" id="UP000018168"/>
    </source>
</evidence>
<keyword evidence="7" id="KW-0732">Signal</keyword>
<evidence type="ECO:0000259" key="15">
    <source>
        <dbReference type="Pfam" id="PF17753"/>
    </source>
</evidence>
<evidence type="ECO:0000256" key="9">
    <source>
        <dbReference type="ARBA" id="ARBA00023157"/>
    </source>
</evidence>
<sequence length="830" mass="96182">MQTLSLNGTWKLTYRDQKLPGNIWGRWINAQVPGDVHLDLMNAGIIPEALIEDNTQKMEWIEEKDWWYQKTFSVENLFKQNKVELIFEGIDLTADIWLNGTKIGHTNNMFREYRFDVTEFLSEGLNVIDVRVDVGFAAAQNKPTDRFEHCWNTWDVRRFWMRKATQSFFWDIAPRLLTCGIWKDVRLESYESAVIRDVYLSHTSKEDSADIKFEVELESFQDGKEYSLSAEVKDESGKSTASMTIPALEKGKHCVELSVHLDSVKLWWPNGVGEPHLYQVKVVLHQGVSAELSSKSLRYGIRDIQLEQKEINSKESTFTFLVNGKRIYMKGGDWVPEDSIYARITKESTYDLVKLAHDGNYNMFRVWGGGIYPSDAFYDACDELGILVWQDFMFACGYYPDFDPEFYEEVSREVECVIRKYRNHAAVGLWCGNNENMQMFGEMQIQMNDTIHYGLKIYEEIIPNALKKLDPNNLYWPSSPFGGEDANSSCRGDQHVWDYSMAWLANGSKQLEIWGFADEDHKFVSEFGIEAPPNLSSARKYMGHLPIYSESHEWYHHMCYYAVGLIQNLLLRYYKDEEVTDLTEYTLAGQMIQAEAIKDVLDSLRSKMYVCSGTLYWQYNESWGHTGYAPLDYYKLPKASYYYMQRAFSPINVVFSAKGDGIVVYNDSLDEIDATVIHGIQDFSGNFICREEKKCVLKGSTPIFIEDVSPQKEMDPKLCFKFAEIYAQGKRIASNRKFLTDFKELQLPAEAIQSNIYRVSDCDWTIELSAEKFMWDVTILPEDSFTVSDNSFDLWPNEKKTLYVHTKEPMACFRPEIISINHYLGGNNIE</sequence>
<feature type="domain" description="Glycoside hydrolase family 2 catalytic" evidence="14">
    <location>
        <begin position="319"/>
        <end position="446"/>
    </location>
</feature>
<dbReference type="InterPro" id="IPR006102">
    <property type="entry name" value="Ig-like_GH2"/>
</dbReference>
<evidence type="ECO:0000256" key="6">
    <source>
        <dbReference type="ARBA" id="ARBA00015707"/>
    </source>
</evidence>
<dbReference type="InterPro" id="IPR041625">
    <property type="entry name" value="Beta-mannosidase_Ig"/>
</dbReference>
<dbReference type="InterPro" id="IPR013783">
    <property type="entry name" value="Ig-like_fold"/>
</dbReference>
<evidence type="ECO:0000313" key="17">
    <source>
        <dbReference type="EMBL" id="CDC04385.1"/>
    </source>
</evidence>
<dbReference type="AlphaFoldDB" id="R6N024"/>
<feature type="domain" description="Beta-mannosidase-like galactose-binding" evidence="16">
    <location>
        <begin position="10"/>
        <end position="183"/>
    </location>
</feature>
<feature type="domain" description="Glycoside hydrolase family 2 immunoglobulin-like beta-sandwich" evidence="13">
    <location>
        <begin position="195"/>
        <end position="302"/>
    </location>
</feature>
<dbReference type="Pfam" id="PF22666">
    <property type="entry name" value="Glyco_hydro_2_N2"/>
    <property type="match status" value="1"/>
</dbReference>
<evidence type="ECO:0000256" key="4">
    <source>
        <dbReference type="ARBA" id="ARBA00011245"/>
    </source>
</evidence>
<protein>
    <recommendedName>
        <fullName evidence="6">Beta-mannosidase</fullName>
        <ecNumber evidence="5">3.2.1.25</ecNumber>
    </recommendedName>
    <alternativeName>
        <fullName evidence="12">Lysosomal beta A mannosidase</fullName>
    </alternativeName>
</protein>
<dbReference type="Pfam" id="PF00703">
    <property type="entry name" value="Glyco_hydro_2"/>
    <property type="match status" value="1"/>
</dbReference>
<dbReference type="Gene3D" id="3.20.20.80">
    <property type="entry name" value="Glycosidases"/>
    <property type="match status" value="1"/>
</dbReference>
<dbReference type="Gene3D" id="2.60.120.260">
    <property type="entry name" value="Galactose-binding domain-like"/>
    <property type="match status" value="1"/>
</dbReference>
<dbReference type="Pfam" id="PF02836">
    <property type="entry name" value="Glyco_hydro_2_C"/>
    <property type="match status" value="1"/>
</dbReference>
<evidence type="ECO:0000256" key="10">
    <source>
        <dbReference type="ARBA" id="ARBA00023180"/>
    </source>
</evidence>
<keyword evidence="8" id="KW-0378">Hydrolase</keyword>
<accession>R6N024</accession>
<evidence type="ECO:0000259" key="13">
    <source>
        <dbReference type="Pfam" id="PF00703"/>
    </source>
</evidence>
<dbReference type="GO" id="GO:0005975">
    <property type="term" value="P:carbohydrate metabolic process"/>
    <property type="evidence" value="ECO:0007669"/>
    <property type="project" value="InterPro"/>
</dbReference>
<evidence type="ECO:0000256" key="5">
    <source>
        <dbReference type="ARBA" id="ARBA00012754"/>
    </source>
</evidence>